<evidence type="ECO:0000313" key="2">
    <source>
        <dbReference type="Proteomes" id="UP001054945"/>
    </source>
</evidence>
<keyword evidence="2" id="KW-1185">Reference proteome</keyword>
<reference evidence="1 2" key="1">
    <citation type="submission" date="2021-06" db="EMBL/GenBank/DDBJ databases">
        <title>Caerostris extrusa draft genome.</title>
        <authorList>
            <person name="Kono N."/>
            <person name="Arakawa K."/>
        </authorList>
    </citation>
    <scope>NUCLEOTIDE SEQUENCE [LARGE SCALE GENOMIC DNA]</scope>
</reference>
<gene>
    <name evidence="1" type="ORF">CEXT_600271</name>
</gene>
<accession>A0AAV4Y5C6</accession>
<dbReference type="Proteomes" id="UP001054945">
    <property type="component" value="Unassembled WGS sequence"/>
</dbReference>
<feature type="non-terminal residue" evidence="1">
    <location>
        <position position="16"/>
    </location>
</feature>
<dbReference type="AlphaFoldDB" id="A0AAV4Y5C6"/>
<dbReference type="EMBL" id="BPLR01001289">
    <property type="protein sequence ID" value="GIZ01359.1"/>
    <property type="molecule type" value="Genomic_DNA"/>
</dbReference>
<comment type="caution">
    <text evidence="1">The sequence shown here is derived from an EMBL/GenBank/DDBJ whole genome shotgun (WGS) entry which is preliminary data.</text>
</comment>
<organism evidence="1 2">
    <name type="scientific">Caerostris extrusa</name>
    <name type="common">Bark spider</name>
    <name type="synonym">Caerostris bankana</name>
    <dbReference type="NCBI Taxonomy" id="172846"/>
    <lineage>
        <taxon>Eukaryota</taxon>
        <taxon>Metazoa</taxon>
        <taxon>Ecdysozoa</taxon>
        <taxon>Arthropoda</taxon>
        <taxon>Chelicerata</taxon>
        <taxon>Arachnida</taxon>
        <taxon>Araneae</taxon>
        <taxon>Araneomorphae</taxon>
        <taxon>Entelegynae</taxon>
        <taxon>Araneoidea</taxon>
        <taxon>Araneidae</taxon>
        <taxon>Caerostris</taxon>
    </lineage>
</organism>
<proteinExistence type="predicted"/>
<sequence length="16" mass="1747">MVGEVLESKNPSVDDQ</sequence>
<evidence type="ECO:0000313" key="1">
    <source>
        <dbReference type="EMBL" id="GIZ01359.1"/>
    </source>
</evidence>
<protein>
    <submittedName>
        <fullName evidence="1">Uncharacterized protein</fullName>
    </submittedName>
</protein>
<name>A0AAV4Y5C6_CAEEX</name>